<dbReference type="SUPFAM" id="SSF56349">
    <property type="entry name" value="DNA breaking-rejoining enzymes"/>
    <property type="match status" value="1"/>
</dbReference>
<evidence type="ECO:0000313" key="5">
    <source>
        <dbReference type="Proteomes" id="UP000588112"/>
    </source>
</evidence>
<feature type="region of interest" description="Disordered" evidence="3">
    <location>
        <begin position="237"/>
        <end position="256"/>
    </location>
</feature>
<evidence type="ECO:0000256" key="3">
    <source>
        <dbReference type="SAM" id="MobiDB-lite"/>
    </source>
</evidence>
<dbReference type="RefSeq" id="WP_239139306.1">
    <property type="nucleotide sequence ID" value="NZ_BOOS01000023.1"/>
</dbReference>
<keyword evidence="5" id="KW-1185">Reference proteome</keyword>
<feature type="region of interest" description="Disordered" evidence="3">
    <location>
        <begin position="120"/>
        <end position="141"/>
    </location>
</feature>
<sequence>MSTREAHEGYIRRTIRPVLGHVKIGKLRADMLDSLYSHLKRCSRLCERLPKVEHHSDGEHVCDGRCGPLKDHRTPRQHACDKRCTPHRCKPMAAGSILRIHTIISAALNLAVRYEWLDRNPAEKASPPPPKKREPEPPSPKQAARLLNELWTADAEFALFVWLATTTGARRGELVDLRRHRIDFEAQEIRITRNYLVKAGQQIEKTPRPAKAGACPWTRSPASCCKNISAAARPRSMLRTLSSPRTPSCSPLTPRA</sequence>
<evidence type="ECO:0000256" key="2">
    <source>
        <dbReference type="ARBA" id="ARBA00023172"/>
    </source>
</evidence>
<dbReference type="InterPro" id="IPR013762">
    <property type="entry name" value="Integrase-like_cat_sf"/>
</dbReference>
<protein>
    <recommendedName>
        <fullName evidence="6">Tyr recombinase domain-containing protein</fullName>
    </recommendedName>
</protein>
<dbReference type="Gene3D" id="1.10.443.10">
    <property type="entry name" value="Intergrase catalytic core"/>
    <property type="match status" value="1"/>
</dbReference>
<dbReference type="Gene3D" id="1.10.150.130">
    <property type="match status" value="1"/>
</dbReference>
<evidence type="ECO:0008006" key="6">
    <source>
        <dbReference type="Google" id="ProtNLM"/>
    </source>
</evidence>
<accession>A0A7W9DNX4</accession>
<gene>
    <name evidence="4" type="ORF">BJ981_001492</name>
</gene>
<keyword evidence="1" id="KW-0238">DNA-binding</keyword>
<dbReference type="GO" id="GO:0015074">
    <property type="term" value="P:DNA integration"/>
    <property type="evidence" value="ECO:0007669"/>
    <property type="project" value="InterPro"/>
</dbReference>
<dbReference type="GO" id="GO:0006310">
    <property type="term" value="P:DNA recombination"/>
    <property type="evidence" value="ECO:0007669"/>
    <property type="project" value="UniProtKB-KW"/>
</dbReference>
<evidence type="ECO:0000313" key="4">
    <source>
        <dbReference type="EMBL" id="MBB5625793.1"/>
    </source>
</evidence>
<feature type="compositionally biased region" description="Polar residues" evidence="3">
    <location>
        <begin position="239"/>
        <end position="256"/>
    </location>
</feature>
<dbReference type="Proteomes" id="UP000588112">
    <property type="component" value="Unassembled WGS sequence"/>
</dbReference>
<name>A0A7W9DNX4_9ACTN</name>
<dbReference type="InterPro" id="IPR010998">
    <property type="entry name" value="Integrase_recombinase_N"/>
</dbReference>
<comment type="caution">
    <text evidence="4">The sequence shown here is derived from an EMBL/GenBank/DDBJ whole genome shotgun (WGS) entry which is preliminary data.</text>
</comment>
<dbReference type="EMBL" id="JACHBR010000001">
    <property type="protein sequence ID" value="MBB5625793.1"/>
    <property type="molecule type" value="Genomic_DNA"/>
</dbReference>
<keyword evidence="2" id="KW-0233">DNA recombination</keyword>
<reference evidence="4 5" key="1">
    <citation type="submission" date="2020-08" db="EMBL/GenBank/DDBJ databases">
        <title>Sequencing the genomes of 1000 actinobacteria strains.</title>
        <authorList>
            <person name="Klenk H.-P."/>
        </authorList>
    </citation>
    <scope>NUCLEOTIDE SEQUENCE [LARGE SCALE GENOMIC DNA]</scope>
    <source>
        <strain evidence="4 5">DSM 45790</strain>
    </source>
</reference>
<dbReference type="GO" id="GO:0003677">
    <property type="term" value="F:DNA binding"/>
    <property type="evidence" value="ECO:0007669"/>
    <property type="project" value="UniProtKB-KW"/>
</dbReference>
<dbReference type="AlphaFoldDB" id="A0A7W9DNX4"/>
<proteinExistence type="predicted"/>
<organism evidence="4 5">
    <name type="scientific">Sphaerisporangium krabiense</name>
    <dbReference type="NCBI Taxonomy" id="763782"/>
    <lineage>
        <taxon>Bacteria</taxon>
        <taxon>Bacillati</taxon>
        <taxon>Actinomycetota</taxon>
        <taxon>Actinomycetes</taxon>
        <taxon>Streptosporangiales</taxon>
        <taxon>Streptosporangiaceae</taxon>
        <taxon>Sphaerisporangium</taxon>
    </lineage>
</organism>
<evidence type="ECO:0000256" key="1">
    <source>
        <dbReference type="ARBA" id="ARBA00023125"/>
    </source>
</evidence>
<dbReference type="InterPro" id="IPR011010">
    <property type="entry name" value="DNA_brk_join_enz"/>
</dbReference>